<evidence type="ECO:0000256" key="6">
    <source>
        <dbReference type="ARBA" id="ARBA00022840"/>
    </source>
</evidence>
<evidence type="ECO:0000256" key="7">
    <source>
        <dbReference type="ARBA" id="ARBA00023209"/>
    </source>
</evidence>
<dbReference type="PROSITE" id="PS50146">
    <property type="entry name" value="DAGK"/>
    <property type="match status" value="1"/>
</dbReference>
<evidence type="ECO:0000256" key="9">
    <source>
        <dbReference type="SAM" id="MobiDB-lite"/>
    </source>
</evidence>
<reference evidence="13" key="1">
    <citation type="journal article" date="2019" name="Int. J. Syst. Evol. Microbiol.">
        <title>The Global Catalogue of Microorganisms (GCM) 10K type strain sequencing project: providing services to taxonomists for standard genome sequencing and annotation.</title>
        <authorList>
            <consortium name="The Broad Institute Genomics Platform"/>
            <consortium name="The Broad Institute Genome Sequencing Center for Infectious Disease"/>
            <person name="Wu L."/>
            <person name="Ma J."/>
        </authorList>
    </citation>
    <scope>NUCLEOTIDE SEQUENCE [LARGE SCALE GENOMIC DNA]</scope>
    <source>
        <strain evidence="13">JCM 17738</strain>
    </source>
</reference>
<feature type="compositionally biased region" description="Basic and acidic residues" evidence="9">
    <location>
        <begin position="37"/>
        <end position="49"/>
    </location>
</feature>
<keyword evidence="7" id="KW-0444">Lipid biosynthesis</keyword>
<dbReference type="PANTHER" id="PTHR12358">
    <property type="entry name" value="SPHINGOSINE KINASE"/>
    <property type="match status" value="1"/>
</dbReference>
<sequence length="377" mass="40178">MSDAWWTWVGIAVAVVFVGVGAWLLLASRRDARAAASRPARDSFRREEEAPAPPKKRLAVVLNPTKLDGDGAAEKATIAGVCADQGWAEPLFLPTSEHDVGFGQTRQALAEKVDVVCAFGGDGTVRAVAQEMIGTRVPVGLFAGGTGNLLARNLELPTDDLARAVTVALTGRNRHIDAGWLTLDPDESHLDEHVGEGSSTGPDRHAFLVMAGLGLDAAIMEDTSEKLKAKIGWTAYVPAGLKNLLAERFKARVSIDGAPPITVRARTVLVGNCGKLTGGINLMPDAEPDDGTLDVVVIAPRGLAAWVSVAARVLAKSGRSTQTLDRYRCREIEVHVDRDQMVELDGDIIGEARHIQIEVQPRALIVRTENGRSSTAA</sequence>
<keyword evidence="10" id="KW-0812">Transmembrane</keyword>
<keyword evidence="4" id="KW-0547">Nucleotide-binding</keyword>
<feature type="domain" description="DAGKc" evidence="11">
    <location>
        <begin position="53"/>
        <end position="185"/>
    </location>
</feature>
<dbReference type="Proteomes" id="UP001500390">
    <property type="component" value="Unassembled WGS sequence"/>
</dbReference>
<dbReference type="Gene3D" id="2.60.200.40">
    <property type="match status" value="1"/>
</dbReference>
<evidence type="ECO:0000313" key="12">
    <source>
        <dbReference type="EMBL" id="GAA4397583.1"/>
    </source>
</evidence>
<dbReference type="GO" id="GO:0016301">
    <property type="term" value="F:kinase activity"/>
    <property type="evidence" value="ECO:0007669"/>
    <property type="project" value="UniProtKB-KW"/>
</dbReference>
<keyword evidence="13" id="KW-1185">Reference proteome</keyword>
<dbReference type="PANTHER" id="PTHR12358:SF54">
    <property type="entry name" value="SPHINGOSINE KINASE RELATED PROTEIN"/>
    <property type="match status" value="1"/>
</dbReference>
<evidence type="ECO:0000256" key="8">
    <source>
        <dbReference type="ARBA" id="ARBA00023264"/>
    </source>
</evidence>
<protein>
    <submittedName>
        <fullName evidence="12">Diacylglycerol kinase family protein</fullName>
    </submittedName>
</protein>
<dbReference type="InterPro" id="IPR016064">
    <property type="entry name" value="NAD/diacylglycerol_kinase_sf"/>
</dbReference>
<dbReference type="RefSeq" id="WP_159902462.1">
    <property type="nucleotide sequence ID" value="NZ_BAABFX010000028.1"/>
</dbReference>
<keyword evidence="10" id="KW-1133">Transmembrane helix</keyword>
<evidence type="ECO:0000256" key="3">
    <source>
        <dbReference type="ARBA" id="ARBA00022679"/>
    </source>
</evidence>
<evidence type="ECO:0000256" key="10">
    <source>
        <dbReference type="SAM" id="Phobius"/>
    </source>
</evidence>
<dbReference type="InterPro" id="IPR050187">
    <property type="entry name" value="Lipid_Phosphate_FormReg"/>
</dbReference>
<comment type="cofactor">
    <cofactor evidence="1">
        <name>Mg(2+)</name>
        <dbReference type="ChEBI" id="CHEBI:18420"/>
    </cofactor>
</comment>
<feature type="transmembrane region" description="Helical" evidence="10">
    <location>
        <begin position="6"/>
        <end position="26"/>
    </location>
</feature>
<gene>
    <name evidence="12" type="ORF">GCM10023153_21650</name>
</gene>
<comment type="caution">
    <text evidence="12">The sequence shown here is derived from an EMBL/GenBank/DDBJ whole genome shotgun (WGS) entry which is preliminary data.</text>
</comment>
<keyword evidence="7" id="KW-0594">Phospholipid biosynthesis</keyword>
<dbReference type="InterPro" id="IPR045540">
    <property type="entry name" value="YegS/DAGK_C"/>
</dbReference>
<keyword evidence="7" id="KW-0443">Lipid metabolism</keyword>
<feature type="region of interest" description="Disordered" evidence="9">
    <location>
        <begin position="37"/>
        <end position="56"/>
    </location>
</feature>
<keyword evidence="5 12" id="KW-0418">Kinase</keyword>
<keyword evidence="6" id="KW-0067">ATP-binding</keyword>
<comment type="similarity">
    <text evidence="2">Belongs to the diacylglycerol/lipid kinase family.</text>
</comment>
<evidence type="ECO:0000256" key="2">
    <source>
        <dbReference type="ARBA" id="ARBA00005983"/>
    </source>
</evidence>
<dbReference type="Pfam" id="PF19279">
    <property type="entry name" value="YegS_C"/>
    <property type="match status" value="1"/>
</dbReference>
<keyword evidence="3" id="KW-0808">Transferase</keyword>
<keyword evidence="8" id="KW-1208">Phospholipid metabolism</keyword>
<name>A0ABP8JXR6_9MICO</name>
<dbReference type="InterPro" id="IPR017438">
    <property type="entry name" value="ATP-NAD_kinase_N"/>
</dbReference>
<evidence type="ECO:0000313" key="13">
    <source>
        <dbReference type="Proteomes" id="UP001500390"/>
    </source>
</evidence>
<organism evidence="12 13">
    <name type="scientific">Ornithinibacter aureus</name>
    <dbReference type="NCBI Taxonomy" id="622664"/>
    <lineage>
        <taxon>Bacteria</taxon>
        <taxon>Bacillati</taxon>
        <taxon>Actinomycetota</taxon>
        <taxon>Actinomycetes</taxon>
        <taxon>Micrococcales</taxon>
        <taxon>Intrasporangiaceae</taxon>
        <taxon>Ornithinibacter</taxon>
    </lineage>
</organism>
<proteinExistence type="inferred from homology"/>
<evidence type="ECO:0000256" key="4">
    <source>
        <dbReference type="ARBA" id="ARBA00022741"/>
    </source>
</evidence>
<dbReference type="EMBL" id="BAABFX010000028">
    <property type="protein sequence ID" value="GAA4397583.1"/>
    <property type="molecule type" value="Genomic_DNA"/>
</dbReference>
<dbReference type="InterPro" id="IPR001206">
    <property type="entry name" value="Diacylglycerol_kinase_cat_dom"/>
</dbReference>
<evidence type="ECO:0000259" key="11">
    <source>
        <dbReference type="PROSITE" id="PS50146"/>
    </source>
</evidence>
<dbReference type="Pfam" id="PF00781">
    <property type="entry name" value="DAGK_cat"/>
    <property type="match status" value="1"/>
</dbReference>
<dbReference type="SUPFAM" id="SSF111331">
    <property type="entry name" value="NAD kinase/diacylglycerol kinase-like"/>
    <property type="match status" value="1"/>
</dbReference>
<evidence type="ECO:0000256" key="5">
    <source>
        <dbReference type="ARBA" id="ARBA00022777"/>
    </source>
</evidence>
<evidence type="ECO:0000256" key="1">
    <source>
        <dbReference type="ARBA" id="ARBA00001946"/>
    </source>
</evidence>
<accession>A0ABP8JXR6</accession>
<keyword evidence="10" id="KW-0472">Membrane</keyword>
<dbReference type="Gene3D" id="3.40.50.10330">
    <property type="entry name" value="Probable inorganic polyphosphate/atp-NAD kinase, domain 1"/>
    <property type="match status" value="1"/>
</dbReference>